<dbReference type="GO" id="GO:0020037">
    <property type="term" value="F:heme binding"/>
    <property type="evidence" value="ECO:0007669"/>
    <property type="project" value="InterPro"/>
</dbReference>
<evidence type="ECO:0000313" key="7">
    <source>
        <dbReference type="Proteomes" id="UP000325684"/>
    </source>
</evidence>
<keyword evidence="7" id="KW-1185">Reference proteome</keyword>
<evidence type="ECO:0000256" key="3">
    <source>
        <dbReference type="ARBA" id="ARBA00023004"/>
    </source>
</evidence>
<dbReference type="InterPro" id="IPR036909">
    <property type="entry name" value="Cyt_c-like_dom_sf"/>
</dbReference>
<evidence type="ECO:0000313" key="6">
    <source>
        <dbReference type="EMBL" id="KAB0266947.1"/>
    </source>
</evidence>
<sequence length="315" mass="33522">MRRALLGLVGLLLLGGVGFYALTSPTVYRWVRGSADAVAIPAGFPGDAGNADNGRTLFYAGGCASCHAVPGQGDKLKLGGGLKLATPFGTFHVPNISPHKQDGIGAWRLKDFIRAMREGIGPGETHLYPAFPYPSYQRMSPGDLTDLHAFIMSLAPVEGRTPDHELKFPYSMRRGLGLWDLAFLDGRVFAPDPSKSESWNRGAYLVNGPGHCAECHSERNFAGAIISDRRFAGGPDPEGKGVVPNITPSPSGIGGWTPDDLTTLLKTGDTPNFDTVGGPMADVVRNTAQLSDGDRAAMAEYILSLAPLDAYKKPQ</sequence>
<dbReference type="InterPro" id="IPR009056">
    <property type="entry name" value="Cyt_c-like_dom"/>
</dbReference>
<dbReference type="RefSeq" id="WP_150944264.1">
    <property type="nucleotide sequence ID" value="NZ_VCMV01000014.1"/>
</dbReference>
<dbReference type="PANTHER" id="PTHR35008:SF8">
    <property type="entry name" value="ALCOHOL DEHYDROGENASE CYTOCHROME C SUBUNIT"/>
    <property type="match status" value="1"/>
</dbReference>
<keyword evidence="3 4" id="KW-0408">Iron</keyword>
<keyword evidence="1 4" id="KW-0349">Heme</keyword>
<dbReference type="SUPFAM" id="SSF46626">
    <property type="entry name" value="Cytochrome c"/>
    <property type="match status" value="2"/>
</dbReference>
<dbReference type="PROSITE" id="PS51007">
    <property type="entry name" value="CYTC"/>
    <property type="match status" value="2"/>
</dbReference>
<dbReference type="PANTHER" id="PTHR35008">
    <property type="entry name" value="BLL4482 PROTEIN-RELATED"/>
    <property type="match status" value="1"/>
</dbReference>
<proteinExistence type="predicted"/>
<dbReference type="EMBL" id="VCMV01000014">
    <property type="protein sequence ID" value="KAB0266947.1"/>
    <property type="molecule type" value="Genomic_DNA"/>
</dbReference>
<name>A0A5N3PB28_9HYPH</name>
<dbReference type="Pfam" id="PF00034">
    <property type="entry name" value="Cytochrom_C"/>
    <property type="match status" value="1"/>
</dbReference>
<dbReference type="Gene3D" id="1.10.760.10">
    <property type="entry name" value="Cytochrome c-like domain"/>
    <property type="match status" value="2"/>
</dbReference>
<dbReference type="GO" id="GO:0009055">
    <property type="term" value="F:electron transfer activity"/>
    <property type="evidence" value="ECO:0007669"/>
    <property type="project" value="InterPro"/>
</dbReference>
<dbReference type="InterPro" id="IPR051459">
    <property type="entry name" value="Cytochrome_c-type_DH"/>
</dbReference>
<organism evidence="6 7">
    <name type="scientific">Microvirga brassicacearum</name>
    <dbReference type="NCBI Taxonomy" id="2580413"/>
    <lineage>
        <taxon>Bacteria</taxon>
        <taxon>Pseudomonadati</taxon>
        <taxon>Pseudomonadota</taxon>
        <taxon>Alphaproteobacteria</taxon>
        <taxon>Hyphomicrobiales</taxon>
        <taxon>Methylobacteriaceae</taxon>
        <taxon>Microvirga</taxon>
    </lineage>
</organism>
<keyword evidence="2 4" id="KW-0479">Metal-binding</keyword>
<dbReference type="Proteomes" id="UP000325684">
    <property type="component" value="Unassembled WGS sequence"/>
</dbReference>
<dbReference type="AlphaFoldDB" id="A0A5N3PB28"/>
<protein>
    <submittedName>
        <fullName evidence="6">C-type cytochrome</fullName>
    </submittedName>
</protein>
<evidence type="ECO:0000256" key="4">
    <source>
        <dbReference type="PROSITE-ProRule" id="PRU00433"/>
    </source>
</evidence>
<feature type="domain" description="Cytochrome c" evidence="5">
    <location>
        <begin position="197"/>
        <end position="306"/>
    </location>
</feature>
<evidence type="ECO:0000256" key="1">
    <source>
        <dbReference type="ARBA" id="ARBA00022617"/>
    </source>
</evidence>
<dbReference type="GO" id="GO:0046872">
    <property type="term" value="F:metal ion binding"/>
    <property type="evidence" value="ECO:0007669"/>
    <property type="project" value="UniProtKB-KW"/>
</dbReference>
<reference evidence="6 7" key="1">
    <citation type="journal article" date="2019" name="Microorganisms">
        <title>Genome Insights into the Novel Species Microvirga brassicacearum, a Rapeseed Endophyte with Biotechnological Potential.</title>
        <authorList>
            <person name="Jimenez-Gomez A."/>
            <person name="Saati-Santamaria Z."/>
            <person name="Igual J.M."/>
            <person name="Rivas R."/>
            <person name="Mateos P.F."/>
            <person name="Garcia-Fraile P."/>
        </authorList>
    </citation>
    <scope>NUCLEOTIDE SEQUENCE [LARGE SCALE GENOMIC DNA]</scope>
    <source>
        <strain evidence="6 7">CDVBN77</strain>
    </source>
</reference>
<evidence type="ECO:0000259" key="5">
    <source>
        <dbReference type="PROSITE" id="PS51007"/>
    </source>
</evidence>
<comment type="caution">
    <text evidence="6">The sequence shown here is derived from an EMBL/GenBank/DDBJ whole genome shotgun (WGS) entry which is preliminary data.</text>
</comment>
<accession>A0A5N3PB28</accession>
<dbReference type="OrthoDB" id="9811281at2"/>
<gene>
    <name evidence="6" type="ORF">FEZ63_10925</name>
</gene>
<evidence type="ECO:0000256" key="2">
    <source>
        <dbReference type="ARBA" id="ARBA00022723"/>
    </source>
</evidence>
<feature type="domain" description="Cytochrome c" evidence="5">
    <location>
        <begin position="49"/>
        <end position="155"/>
    </location>
</feature>